<dbReference type="Gene3D" id="1.10.10.60">
    <property type="entry name" value="Homeodomain-like"/>
    <property type="match status" value="1"/>
</dbReference>
<evidence type="ECO:0000256" key="7">
    <source>
        <dbReference type="SAM" id="MobiDB-lite"/>
    </source>
</evidence>
<keyword evidence="3 5" id="KW-0371">Homeobox</keyword>
<protein>
    <recommendedName>
        <fullName evidence="8">Homeobox domain-containing protein</fullName>
    </recommendedName>
</protein>
<dbReference type="InterPro" id="IPR050453">
    <property type="entry name" value="LIM_Homeobox_TF"/>
</dbReference>
<dbReference type="PROSITE" id="PS00027">
    <property type="entry name" value="HOMEOBOX_1"/>
    <property type="match status" value="1"/>
</dbReference>
<dbReference type="GO" id="GO:0005634">
    <property type="term" value="C:nucleus"/>
    <property type="evidence" value="ECO:0007669"/>
    <property type="project" value="UniProtKB-SubCell"/>
</dbReference>
<keyword evidence="4 5" id="KW-0539">Nucleus</keyword>
<evidence type="ECO:0000313" key="10">
    <source>
        <dbReference type="Proteomes" id="UP001150538"/>
    </source>
</evidence>
<dbReference type="PROSITE" id="PS50071">
    <property type="entry name" value="HOMEOBOX_2"/>
    <property type="match status" value="1"/>
</dbReference>
<dbReference type="InterPro" id="IPR009057">
    <property type="entry name" value="Homeodomain-like_sf"/>
</dbReference>
<evidence type="ECO:0000259" key="8">
    <source>
        <dbReference type="PROSITE" id="PS50071"/>
    </source>
</evidence>
<organism evidence="9 10">
    <name type="scientific">Mycoemilia scoparia</name>
    <dbReference type="NCBI Taxonomy" id="417184"/>
    <lineage>
        <taxon>Eukaryota</taxon>
        <taxon>Fungi</taxon>
        <taxon>Fungi incertae sedis</taxon>
        <taxon>Zoopagomycota</taxon>
        <taxon>Kickxellomycotina</taxon>
        <taxon>Kickxellomycetes</taxon>
        <taxon>Kickxellales</taxon>
        <taxon>Kickxellaceae</taxon>
        <taxon>Mycoemilia</taxon>
    </lineage>
</organism>
<feature type="compositionally biased region" description="Polar residues" evidence="7">
    <location>
        <begin position="28"/>
        <end position="70"/>
    </location>
</feature>
<comment type="caution">
    <text evidence="9">The sequence shown here is derived from an EMBL/GenBank/DDBJ whole genome shotgun (WGS) entry which is preliminary data.</text>
</comment>
<dbReference type="OrthoDB" id="6159439at2759"/>
<dbReference type="CDD" id="cd00086">
    <property type="entry name" value="homeodomain"/>
    <property type="match status" value="1"/>
</dbReference>
<feature type="domain" description="Homeobox" evidence="8">
    <location>
        <begin position="73"/>
        <end position="133"/>
    </location>
</feature>
<dbReference type="GO" id="GO:0000981">
    <property type="term" value="F:DNA-binding transcription factor activity, RNA polymerase II-specific"/>
    <property type="evidence" value="ECO:0007669"/>
    <property type="project" value="InterPro"/>
</dbReference>
<evidence type="ECO:0000256" key="5">
    <source>
        <dbReference type="PROSITE-ProRule" id="PRU00108"/>
    </source>
</evidence>
<accession>A0A9W8DXG9</accession>
<dbReference type="SMART" id="SM00389">
    <property type="entry name" value="HOX"/>
    <property type="match status" value="1"/>
</dbReference>
<gene>
    <name evidence="9" type="ORF">H4219_000287</name>
</gene>
<dbReference type="EMBL" id="JANBPU010000002">
    <property type="protein sequence ID" value="KAJ1921940.1"/>
    <property type="molecule type" value="Genomic_DNA"/>
</dbReference>
<dbReference type="InterPro" id="IPR017970">
    <property type="entry name" value="Homeobox_CS"/>
</dbReference>
<feature type="DNA-binding region" description="Homeobox" evidence="5">
    <location>
        <begin position="75"/>
        <end position="134"/>
    </location>
</feature>
<name>A0A9W8DXG9_9FUNG</name>
<keyword evidence="2 5" id="KW-0238">DNA-binding</keyword>
<comment type="subcellular location">
    <subcellularLocation>
        <location evidence="1 5 6">Nucleus</location>
    </subcellularLocation>
</comment>
<feature type="compositionally biased region" description="Low complexity" evidence="7">
    <location>
        <begin position="454"/>
        <end position="474"/>
    </location>
</feature>
<feature type="region of interest" description="Disordered" evidence="7">
    <location>
        <begin position="23"/>
        <end position="74"/>
    </location>
</feature>
<evidence type="ECO:0000256" key="6">
    <source>
        <dbReference type="RuleBase" id="RU000682"/>
    </source>
</evidence>
<dbReference type="SUPFAM" id="SSF46689">
    <property type="entry name" value="Homeodomain-like"/>
    <property type="match status" value="1"/>
</dbReference>
<dbReference type="Proteomes" id="UP001150538">
    <property type="component" value="Unassembled WGS sequence"/>
</dbReference>
<evidence type="ECO:0000313" key="9">
    <source>
        <dbReference type="EMBL" id="KAJ1921940.1"/>
    </source>
</evidence>
<feature type="compositionally biased region" description="Basic residues" evidence="7">
    <location>
        <begin position="164"/>
        <end position="174"/>
    </location>
</feature>
<feature type="region of interest" description="Disordered" evidence="7">
    <location>
        <begin position="151"/>
        <end position="237"/>
    </location>
</feature>
<feature type="region of interest" description="Disordered" evidence="7">
    <location>
        <begin position="125"/>
        <end position="144"/>
    </location>
</feature>
<dbReference type="PANTHER" id="PTHR24208">
    <property type="entry name" value="LIM/HOMEOBOX PROTEIN LHX"/>
    <property type="match status" value="1"/>
</dbReference>
<feature type="region of interest" description="Disordered" evidence="7">
    <location>
        <begin position="422"/>
        <end position="490"/>
    </location>
</feature>
<feature type="compositionally biased region" description="Polar residues" evidence="7">
    <location>
        <begin position="212"/>
        <end position="227"/>
    </location>
</feature>
<dbReference type="Pfam" id="PF00046">
    <property type="entry name" value="Homeodomain"/>
    <property type="match status" value="1"/>
</dbReference>
<evidence type="ECO:0000256" key="3">
    <source>
        <dbReference type="ARBA" id="ARBA00023155"/>
    </source>
</evidence>
<keyword evidence="10" id="KW-1185">Reference proteome</keyword>
<reference evidence="9" key="1">
    <citation type="submission" date="2022-07" db="EMBL/GenBank/DDBJ databases">
        <title>Phylogenomic reconstructions and comparative analyses of Kickxellomycotina fungi.</title>
        <authorList>
            <person name="Reynolds N.K."/>
            <person name="Stajich J.E."/>
            <person name="Barry K."/>
            <person name="Grigoriev I.V."/>
            <person name="Crous P."/>
            <person name="Smith M.E."/>
        </authorList>
    </citation>
    <scope>NUCLEOTIDE SEQUENCE</scope>
    <source>
        <strain evidence="9">NBRC 100468</strain>
    </source>
</reference>
<sequence length="490" mass="53669">MPRDLRGKPGNTNISDEELRQILESEDISGNSFPQAPYQQPPTGHQAQEDIGSSSFQSTGIGTSSATANDDQLPKKRTRKALSFYQIRVLTRILERTSYPCRDLRERIASSLNMPSRNVQVWFQNQRQKTKERGRARSQLPQYHSRTAAIPAVGADPSPGQPHHMGHHHHQQHQKQRDCSRPNLPPPQLPPLTSLAGSSSLFAPAHHPHPQNPSSPVSSAHHQSVTSDPFVREDNRYYRPCTAHPRLTLPEPRPSEAIPPIASTLHYHSVPTPSNALPKLSHILNPISPQMESSNNLITTPPPQPFTHDDTGDLSVSRPPTLQRRATTAGRYRGDTSPYQVLDRRRSHIPIGRLSISSQRLSGGIPLADIVSSQPQLSPQASLALPPLTAPSQLPILTSPATSRGSCLPLPASSTHLATYSLAQSQSHETSQARTAIQASENNDRDSGSGWLGTNSLSPTSRPSTTSPQSSVPESPLPKNRSHWRPWGNS</sequence>
<dbReference type="GO" id="GO:0000977">
    <property type="term" value="F:RNA polymerase II transcription regulatory region sequence-specific DNA binding"/>
    <property type="evidence" value="ECO:0007669"/>
    <property type="project" value="TreeGrafter"/>
</dbReference>
<evidence type="ECO:0000256" key="2">
    <source>
        <dbReference type="ARBA" id="ARBA00023125"/>
    </source>
</evidence>
<feature type="region of interest" description="Disordered" evidence="7">
    <location>
        <begin position="310"/>
        <end position="336"/>
    </location>
</feature>
<dbReference type="PANTHER" id="PTHR24208:SF166">
    <property type="entry name" value="LIM HOMEOBOX TRANSCRIPTION FACTOR 1 ALPHA, ISOFORM B"/>
    <property type="match status" value="1"/>
</dbReference>
<dbReference type="AlphaFoldDB" id="A0A9W8DXG9"/>
<proteinExistence type="predicted"/>
<evidence type="ECO:0000256" key="4">
    <source>
        <dbReference type="ARBA" id="ARBA00023242"/>
    </source>
</evidence>
<dbReference type="InterPro" id="IPR001356">
    <property type="entry name" value="HD"/>
</dbReference>
<evidence type="ECO:0000256" key="1">
    <source>
        <dbReference type="ARBA" id="ARBA00004123"/>
    </source>
</evidence>
<feature type="compositionally biased region" description="Polar residues" evidence="7">
    <location>
        <begin position="422"/>
        <end position="441"/>
    </location>
</feature>